<dbReference type="KEGG" id="ppj:RK21_05807"/>
<protein>
    <submittedName>
        <fullName evidence="1">Uncharacterized protein</fullName>
    </submittedName>
</protein>
<proteinExistence type="predicted"/>
<dbReference type="Proteomes" id="UP000218102">
    <property type="component" value="Unassembled WGS sequence"/>
</dbReference>
<accession>A0A0B5KLR3</accession>
<sequence length="95" mass="10519">MNNATAALPRKSLTAVERKFLSVGNRMLLDLPNGRLASAALMDIVTDWHGARANKGFEEFAKDWITEGNAKNKHADKLLRELFGLDTDPTPRRAA</sequence>
<name>A0A0B5KLR3_PSEDL</name>
<dbReference type="RefSeq" id="WP_041506387.1">
    <property type="nucleotide sequence ID" value="NZ_CP010359.1"/>
</dbReference>
<reference evidence="1 2" key="1">
    <citation type="submission" date="2017-09" db="EMBL/GenBank/DDBJ databases">
        <authorList>
            <person name="Ehlers B."/>
            <person name="Leendertz F.H."/>
        </authorList>
    </citation>
    <scope>NUCLEOTIDE SEQUENCE [LARGE SCALE GENOMIC DNA]</scope>
    <source>
        <strain evidence="1 2">DJ-1</strain>
    </source>
</reference>
<organism evidence="1 2">
    <name type="scientific">Pseudomonas plecoglossicida</name>
    <dbReference type="NCBI Taxonomy" id="70775"/>
    <lineage>
        <taxon>Bacteria</taxon>
        <taxon>Pseudomonadati</taxon>
        <taxon>Pseudomonadota</taxon>
        <taxon>Gammaproteobacteria</taxon>
        <taxon>Pseudomonadales</taxon>
        <taxon>Pseudomonadaceae</taxon>
        <taxon>Pseudomonas</taxon>
    </lineage>
</organism>
<evidence type="ECO:0000313" key="2">
    <source>
        <dbReference type="Proteomes" id="UP000218102"/>
    </source>
</evidence>
<dbReference type="EMBL" id="NTME01000001">
    <property type="protein sequence ID" value="PBJ97533.1"/>
    <property type="molecule type" value="Genomic_DNA"/>
</dbReference>
<comment type="caution">
    <text evidence="1">The sequence shown here is derived from an EMBL/GenBank/DDBJ whole genome shotgun (WGS) entry which is preliminary data.</text>
</comment>
<gene>
    <name evidence="1" type="ORF">CMV24_02105</name>
</gene>
<dbReference type="AlphaFoldDB" id="A0A0B5KLR3"/>
<evidence type="ECO:0000313" key="1">
    <source>
        <dbReference type="EMBL" id="PBJ97533.1"/>
    </source>
</evidence>